<dbReference type="PANTHER" id="PTHR14209:SF19">
    <property type="entry name" value="ISOAMYL ACETATE-HYDROLYZING ESTERASE 1 HOMOLOG"/>
    <property type="match status" value="1"/>
</dbReference>
<accession>A0A0D3J9P9</accession>
<dbReference type="Proteomes" id="UP000013827">
    <property type="component" value="Unassembled WGS sequence"/>
</dbReference>
<evidence type="ECO:0000313" key="3">
    <source>
        <dbReference type="EnsemblProtists" id="EOD20234"/>
    </source>
</evidence>
<dbReference type="PANTHER" id="PTHR14209">
    <property type="entry name" value="ISOAMYL ACETATE-HYDROLYZING ESTERASE 1"/>
    <property type="match status" value="1"/>
</dbReference>
<evidence type="ECO:0000313" key="4">
    <source>
        <dbReference type="Proteomes" id="UP000013827"/>
    </source>
</evidence>
<proteinExistence type="predicted"/>
<organism evidence="3 4">
    <name type="scientific">Emiliania huxleyi (strain CCMP1516)</name>
    <dbReference type="NCBI Taxonomy" id="280463"/>
    <lineage>
        <taxon>Eukaryota</taxon>
        <taxon>Haptista</taxon>
        <taxon>Haptophyta</taxon>
        <taxon>Prymnesiophyceae</taxon>
        <taxon>Isochrysidales</taxon>
        <taxon>Noelaerhabdaceae</taxon>
        <taxon>Emiliania</taxon>
    </lineage>
</organism>
<dbReference type="HOGENOM" id="CLU_704816_0_0_1"/>
<keyword evidence="4" id="KW-1185">Reference proteome</keyword>
<feature type="domain" description="SGNH hydrolase-type esterase" evidence="2">
    <location>
        <begin position="169"/>
        <end position="289"/>
    </location>
</feature>
<sequence>MSVSDLIEKLASTQAALIKALQEEYFCDDVVPPQSAFGWDAEALRAYFESGGETLPANGSGGNGAAAKPAAAAAPPPPRELGPPDTVASGRPIFLALGDSLTEFGQHVCDPTWDKKAPFAKSELQRRLDPENDTHFLLCRPRATCCSGRAPFATDVLQRQGMDIAIPEHGPGWLTLLQRDYSWRTSADVLNRGYSGCNSRLLRASLSEILGSINRQDVFAITLSLGSNDHVSASPGGVPKEEFKENMAAVLSSLQEAMPSAKIILITPGRINKELRGASLDPALKQYVALACEARGSRGGAGEAAGLGTAGVNPVKGPRGAVLNLNYMMQYQLANYHEAEHPDGYHFSAKLNRFVYKSVRDTLEGMKLSPVQMPMHRPAPIAEFQSTASKYGPSDDDGRLRRRV</sequence>
<dbReference type="SUPFAM" id="SSF52266">
    <property type="entry name" value="SGNH hydrolase"/>
    <property type="match status" value="1"/>
</dbReference>
<dbReference type="InterPro" id="IPR045136">
    <property type="entry name" value="Iah1-like"/>
</dbReference>
<dbReference type="InterPro" id="IPR036514">
    <property type="entry name" value="SGNH_hydro_sf"/>
</dbReference>
<dbReference type="Gene3D" id="3.40.50.1110">
    <property type="entry name" value="SGNH hydrolase"/>
    <property type="match status" value="1"/>
</dbReference>
<dbReference type="AlphaFoldDB" id="A0A0D3J9P9"/>
<reference evidence="4" key="1">
    <citation type="journal article" date="2013" name="Nature">
        <title>Pan genome of the phytoplankton Emiliania underpins its global distribution.</title>
        <authorList>
            <person name="Read B.A."/>
            <person name="Kegel J."/>
            <person name="Klute M.J."/>
            <person name="Kuo A."/>
            <person name="Lefebvre S.C."/>
            <person name="Maumus F."/>
            <person name="Mayer C."/>
            <person name="Miller J."/>
            <person name="Monier A."/>
            <person name="Salamov A."/>
            <person name="Young J."/>
            <person name="Aguilar M."/>
            <person name="Claverie J.M."/>
            <person name="Frickenhaus S."/>
            <person name="Gonzalez K."/>
            <person name="Herman E.K."/>
            <person name="Lin Y.C."/>
            <person name="Napier J."/>
            <person name="Ogata H."/>
            <person name="Sarno A.F."/>
            <person name="Shmutz J."/>
            <person name="Schroeder D."/>
            <person name="de Vargas C."/>
            <person name="Verret F."/>
            <person name="von Dassow P."/>
            <person name="Valentin K."/>
            <person name="Van de Peer Y."/>
            <person name="Wheeler G."/>
            <person name="Dacks J.B."/>
            <person name="Delwiche C.F."/>
            <person name="Dyhrman S.T."/>
            <person name="Glockner G."/>
            <person name="John U."/>
            <person name="Richards T."/>
            <person name="Worden A.Z."/>
            <person name="Zhang X."/>
            <person name="Grigoriev I.V."/>
            <person name="Allen A.E."/>
            <person name="Bidle K."/>
            <person name="Borodovsky M."/>
            <person name="Bowler C."/>
            <person name="Brownlee C."/>
            <person name="Cock J.M."/>
            <person name="Elias M."/>
            <person name="Gladyshev V.N."/>
            <person name="Groth M."/>
            <person name="Guda C."/>
            <person name="Hadaegh A."/>
            <person name="Iglesias-Rodriguez M.D."/>
            <person name="Jenkins J."/>
            <person name="Jones B.M."/>
            <person name="Lawson T."/>
            <person name="Leese F."/>
            <person name="Lindquist E."/>
            <person name="Lobanov A."/>
            <person name="Lomsadze A."/>
            <person name="Malik S.B."/>
            <person name="Marsh M.E."/>
            <person name="Mackinder L."/>
            <person name="Mock T."/>
            <person name="Mueller-Roeber B."/>
            <person name="Pagarete A."/>
            <person name="Parker M."/>
            <person name="Probert I."/>
            <person name="Quesneville H."/>
            <person name="Raines C."/>
            <person name="Rensing S.A."/>
            <person name="Riano-Pachon D.M."/>
            <person name="Richier S."/>
            <person name="Rokitta S."/>
            <person name="Shiraiwa Y."/>
            <person name="Soanes D.M."/>
            <person name="van der Giezen M."/>
            <person name="Wahlund T.M."/>
            <person name="Williams B."/>
            <person name="Wilson W."/>
            <person name="Wolfe G."/>
            <person name="Wurch L.L."/>
        </authorList>
    </citation>
    <scope>NUCLEOTIDE SEQUENCE</scope>
</reference>
<dbReference type="STRING" id="2903.R1EH96"/>
<evidence type="ECO:0000259" key="2">
    <source>
        <dbReference type="Pfam" id="PF13472"/>
    </source>
</evidence>
<dbReference type="InterPro" id="IPR013830">
    <property type="entry name" value="SGNH_hydro"/>
</dbReference>
<feature type="region of interest" description="Disordered" evidence="1">
    <location>
        <begin position="382"/>
        <end position="404"/>
    </location>
</feature>
<dbReference type="RefSeq" id="XP_005772663.1">
    <property type="nucleotide sequence ID" value="XM_005772606.1"/>
</dbReference>
<dbReference type="KEGG" id="ehx:EMIHUDRAFT_469986"/>
<protein>
    <recommendedName>
        <fullName evidence="2">SGNH hydrolase-type esterase domain-containing protein</fullName>
    </recommendedName>
</protein>
<reference evidence="3" key="2">
    <citation type="submission" date="2024-10" db="UniProtKB">
        <authorList>
            <consortium name="EnsemblProtists"/>
        </authorList>
    </citation>
    <scope>IDENTIFICATION</scope>
</reference>
<name>A0A0D3J9P9_EMIH1</name>
<dbReference type="EnsemblProtists" id="EOD20234">
    <property type="protein sequence ID" value="EOD20234"/>
    <property type="gene ID" value="EMIHUDRAFT_469986"/>
</dbReference>
<dbReference type="GeneID" id="17265779"/>
<evidence type="ECO:0000256" key="1">
    <source>
        <dbReference type="SAM" id="MobiDB-lite"/>
    </source>
</evidence>
<feature type="region of interest" description="Disordered" evidence="1">
    <location>
        <begin position="55"/>
        <end position="87"/>
    </location>
</feature>
<dbReference type="Pfam" id="PF13472">
    <property type="entry name" value="Lipase_GDSL_2"/>
    <property type="match status" value="1"/>
</dbReference>
<dbReference type="PaxDb" id="2903-EOD20234"/>